<sequence>MYLTAGVFGGLFVFAIANLFSLRQNENDVRAILRSSQLGGLVVCVAMGWMGWDALLIPQDQYQYAEVAPSLILVAILIFAVSWVIYVRRSGERFRVACAAISDLQHSAADRAQALLKLLAGDQQGVIESRVAKWGPVAAVAGMAASSLGGHRVVSAFFFVLLSLIMCPAFLGALAGFKSLESKFLPKHAEG</sequence>
<feature type="transmembrane region" description="Helical" evidence="1">
    <location>
        <begin position="153"/>
        <end position="177"/>
    </location>
</feature>
<evidence type="ECO:0000313" key="3">
    <source>
        <dbReference type="Proteomes" id="UP001596037"/>
    </source>
</evidence>
<feature type="transmembrane region" description="Helical" evidence="1">
    <location>
        <begin position="6"/>
        <end position="22"/>
    </location>
</feature>
<protein>
    <recommendedName>
        <fullName evidence="4">MotA/TolQ/ExbB proton channel domain-containing protein</fullName>
    </recommendedName>
</protein>
<gene>
    <name evidence="2" type="ORF">ACFPOE_21960</name>
</gene>
<organism evidence="2 3">
    <name type="scientific">Caenimonas terrae</name>
    <dbReference type="NCBI Taxonomy" id="696074"/>
    <lineage>
        <taxon>Bacteria</taxon>
        <taxon>Pseudomonadati</taxon>
        <taxon>Pseudomonadota</taxon>
        <taxon>Betaproteobacteria</taxon>
        <taxon>Burkholderiales</taxon>
        <taxon>Comamonadaceae</taxon>
        <taxon>Caenimonas</taxon>
    </lineage>
</organism>
<proteinExistence type="predicted"/>
<feature type="transmembrane region" description="Helical" evidence="1">
    <location>
        <begin position="31"/>
        <end position="52"/>
    </location>
</feature>
<evidence type="ECO:0008006" key="4">
    <source>
        <dbReference type="Google" id="ProtNLM"/>
    </source>
</evidence>
<dbReference type="Proteomes" id="UP001596037">
    <property type="component" value="Unassembled WGS sequence"/>
</dbReference>
<accession>A0ABW0NKF0</accession>
<reference evidence="3" key="1">
    <citation type="journal article" date="2019" name="Int. J. Syst. Evol. Microbiol.">
        <title>The Global Catalogue of Microorganisms (GCM) 10K type strain sequencing project: providing services to taxonomists for standard genome sequencing and annotation.</title>
        <authorList>
            <consortium name="The Broad Institute Genomics Platform"/>
            <consortium name="The Broad Institute Genome Sequencing Center for Infectious Disease"/>
            <person name="Wu L."/>
            <person name="Ma J."/>
        </authorList>
    </citation>
    <scope>NUCLEOTIDE SEQUENCE [LARGE SCALE GENOMIC DNA]</scope>
    <source>
        <strain evidence="3">CCUG 57401</strain>
    </source>
</reference>
<keyword evidence="1" id="KW-0812">Transmembrane</keyword>
<dbReference type="EMBL" id="JBHSMF010000013">
    <property type="protein sequence ID" value="MFC5500224.1"/>
    <property type="molecule type" value="Genomic_DNA"/>
</dbReference>
<name>A0ABW0NKF0_9BURK</name>
<evidence type="ECO:0000313" key="2">
    <source>
        <dbReference type="EMBL" id="MFC5500224.1"/>
    </source>
</evidence>
<dbReference type="RefSeq" id="WP_376852476.1">
    <property type="nucleotide sequence ID" value="NZ_JBHSMF010000013.1"/>
</dbReference>
<comment type="caution">
    <text evidence="2">The sequence shown here is derived from an EMBL/GenBank/DDBJ whole genome shotgun (WGS) entry which is preliminary data.</text>
</comment>
<keyword evidence="3" id="KW-1185">Reference proteome</keyword>
<keyword evidence="1" id="KW-0472">Membrane</keyword>
<evidence type="ECO:0000256" key="1">
    <source>
        <dbReference type="SAM" id="Phobius"/>
    </source>
</evidence>
<feature type="transmembrane region" description="Helical" evidence="1">
    <location>
        <begin position="64"/>
        <end position="86"/>
    </location>
</feature>
<keyword evidence="1" id="KW-1133">Transmembrane helix</keyword>